<dbReference type="SUPFAM" id="SSF51905">
    <property type="entry name" value="FAD/NAD(P)-binding domain"/>
    <property type="match status" value="1"/>
</dbReference>
<feature type="non-terminal residue" evidence="1">
    <location>
        <position position="1"/>
    </location>
</feature>
<organism evidence="1">
    <name type="scientific">hydrothermal vent metagenome</name>
    <dbReference type="NCBI Taxonomy" id="652676"/>
    <lineage>
        <taxon>unclassified sequences</taxon>
        <taxon>metagenomes</taxon>
        <taxon>ecological metagenomes</taxon>
    </lineage>
</organism>
<dbReference type="InterPro" id="IPR036188">
    <property type="entry name" value="FAD/NAD-bd_sf"/>
</dbReference>
<sequence length="304" mass="34685">GSFEALSSTIFDTILPSRLYFLEDDMARFLKKHPDLDEKIAVESMENPLDFYGDRIDLSKNDYRQFYPATRGMRGFCEQAEKKLEEFGVKIYKSTFCQKIDHSDKGCHLSLRDKASQETWQLDSDMVFWAGDVGKLAEIMHYPDDLTVYNHPVAFAVFYFNLPEDQIGEYSYIHNFDKNDLISRASAPSKYGAALAPKGMGYICAELTTCAGSDVWENTEQKTEAVWQELMDIGYVKPTTIMPEPFILKTPAGYTLKKKGYKKALNKFKLFAKEYPNITFPENGAFSRAGIFSDVENIINALEN</sequence>
<evidence type="ECO:0008006" key="2">
    <source>
        <dbReference type="Google" id="ProtNLM"/>
    </source>
</evidence>
<gene>
    <name evidence="1" type="ORF">MNBD_ALPHA03-1637</name>
</gene>
<name>A0A3B1B1A3_9ZZZZ</name>
<accession>A0A3B1B1A3</accession>
<evidence type="ECO:0000313" key="1">
    <source>
        <dbReference type="EMBL" id="VAX05703.1"/>
    </source>
</evidence>
<dbReference type="EMBL" id="UOFW01000143">
    <property type="protein sequence ID" value="VAX05703.1"/>
    <property type="molecule type" value="Genomic_DNA"/>
</dbReference>
<dbReference type="Gene3D" id="3.50.50.60">
    <property type="entry name" value="FAD/NAD(P)-binding domain"/>
    <property type="match status" value="1"/>
</dbReference>
<protein>
    <recommendedName>
        <fullName evidence="2">Amine oxidase domain-containing protein</fullName>
    </recommendedName>
</protein>
<reference evidence="1" key="1">
    <citation type="submission" date="2018-06" db="EMBL/GenBank/DDBJ databases">
        <authorList>
            <person name="Zhirakovskaya E."/>
        </authorList>
    </citation>
    <scope>NUCLEOTIDE SEQUENCE</scope>
</reference>
<dbReference type="AlphaFoldDB" id="A0A3B1B1A3"/>
<proteinExistence type="predicted"/>